<dbReference type="Gene3D" id="3.40.50.720">
    <property type="entry name" value="NAD(P)-binding Rossmann-like Domain"/>
    <property type="match status" value="1"/>
</dbReference>
<dbReference type="PANTHER" id="PTHR24320:SF272">
    <property type="entry name" value="NAD(P)-BINDING ROSSMANN-FOLD SUPERFAMILY PROTEIN"/>
    <property type="match status" value="1"/>
</dbReference>
<dbReference type="RefSeq" id="XP_016213417.1">
    <property type="nucleotide sequence ID" value="XM_016358798.1"/>
</dbReference>
<dbReference type="GO" id="GO:0016491">
    <property type="term" value="F:oxidoreductase activity"/>
    <property type="evidence" value="ECO:0007669"/>
    <property type="project" value="UniProtKB-KW"/>
</dbReference>
<dbReference type="Proteomes" id="UP000053259">
    <property type="component" value="Unassembled WGS sequence"/>
</dbReference>
<protein>
    <submittedName>
        <fullName evidence="3">Uncharacterized protein</fullName>
    </submittedName>
</protein>
<evidence type="ECO:0000313" key="4">
    <source>
        <dbReference type="Proteomes" id="UP000053259"/>
    </source>
</evidence>
<sequence>MEDAGLIQPYLDVHANPQGPGDARPTALQIIADEDVVMRWQDKTVLITGGSSGIGVETARALHHTGAKVFITTRNTAKAEKVRGDILASSPSTRDVGIIEMELDSLASVRRGAETFLAQASGLNVLVNNAGVMAAPHGKTADGFETHLGTNHFSHFLLTELLLPTLIASSTTSFPSRVVNVASMGHWHQEGGLSAAGVFEDLCFDKTPYQPMVAYGRSKHANILHANGIERRYGSDARNPVHAFSLHPGGITTELWRHLGQTATAPSSHKDKHWETWKSVEQGAATTVWCATAKVWHGKPGRYCEDCGESAPSPYKTRAEWPLGSPGYAPWAYDEIAEQKLWDISEKAVKSFA</sequence>
<dbReference type="PRINTS" id="PR00081">
    <property type="entry name" value="GDHRDH"/>
</dbReference>
<dbReference type="VEuPathDB" id="FungiDB:PV09_05309"/>
<evidence type="ECO:0000256" key="1">
    <source>
        <dbReference type="ARBA" id="ARBA00006484"/>
    </source>
</evidence>
<dbReference type="InParanoid" id="A0A0D2A9Z8"/>
<dbReference type="AlphaFoldDB" id="A0A0D2A9Z8"/>
<comment type="similarity">
    <text evidence="1">Belongs to the short-chain dehydrogenases/reductases (SDR) family.</text>
</comment>
<dbReference type="OrthoDB" id="191139at2759"/>
<dbReference type="STRING" id="253628.A0A0D2A9Z8"/>
<dbReference type="HOGENOM" id="CLU_010194_44_0_1"/>
<dbReference type="PANTHER" id="PTHR24320">
    <property type="entry name" value="RETINOL DEHYDROGENASE"/>
    <property type="match status" value="1"/>
</dbReference>
<organism evidence="3 4">
    <name type="scientific">Verruconis gallopava</name>
    <dbReference type="NCBI Taxonomy" id="253628"/>
    <lineage>
        <taxon>Eukaryota</taxon>
        <taxon>Fungi</taxon>
        <taxon>Dikarya</taxon>
        <taxon>Ascomycota</taxon>
        <taxon>Pezizomycotina</taxon>
        <taxon>Dothideomycetes</taxon>
        <taxon>Pleosporomycetidae</taxon>
        <taxon>Venturiales</taxon>
        <taxon>Sympoventuriaceae</taxon>
        <taxon>Verruconis</taxon>
    </lineage>
</organism>
<dbReference type="SUPFAM" id="SSF51735">
    <property type="entry name" value="NAD(P)-binding Rossmann-fold domains"/>
    <property type="match status" value="1"/>
</dbReference>
<reference evidence="3 4" key="1">
    <citation type="submission" date="2015-01" db="EMBL/GenBank/DDBJ databases">
        <title>The Genome Sequence of Ochroconis gallopava CBS43764.</title>
        <authorList>
            <consortium name="The Broad Institute Genomics Platform"/>
            <person name="Cuomo C."/>
            <person name="de Hoog S."/>
            <person name="Gorbushina A."/>
            <person name="Stielow B."/>
            <person name="Teixiera M."/>
            <person name="Abouelleil A."/>
            <person name="Chapman S.B."/>
            <person name="Priest M."/>
            <person name="Young S.K."/>
            <person name="Wortman J."/>
            <person name="Nusbaum C."/>
            <person name="Birren B."/>
        </authorList>
    </citation>
    <scope>NUCLEOTIDE SEQUENCE [LARGE SCALE GENOMIC DNA]</scope>
    <source>
        <strain evidence="3 4">CBS 43764</strain>
    </source>
</reference>
<dbReference type="InterPro" id="IPR002347">
    <property type="entry name" value="SDR_fam"/>
</dbReference>
<name>A0A0D2A9Z8_9PEZI</name>
<dbReference type="GeneID" id="27313282"/>
<accession>A0A0D2A9Z8</accession>
<dbReference type="Pfam" id="PF00106">
    <property type="entry name" value="adh_short"/>
    <property type="match status" value="1"/>
</dbReference>
<dbReference type="EMBL" id="KN847544">
    <property type="protein sequence ID" value="KIW03548.1"/>
    <property type="molecule type" value="Genomic_DNA"/>
</dbReference>
<evidence type="ECO:0000256" key="2">
    <source>
        <dbReference type="ARBA" id="ARBA00023002"/>
    </source>
</evidence>
<dbReference type="InterPro" id="IPR036291">
    <property type="entry name" value="NAD(P)-bd_dom_sf"/>
</dbReference>
<gene>
    <name evidence="3" type="ORF">PV09_05309</name>
</gene>
<evidence type="ECO:0000313" key="3">
    <source>
        <dbReference type="EMBL" id="KIW03548.1"/>
    </source>
</evidence>
<keyword evidence="2" id="KW-0560">Oxidoreductase</keyword>
<proteinExistence type="inferred from homology"/>
<keyword evidence="4" id="KW-1185">Reference proteome</keyword>